<dbReference type="PROSITE" id="PS51746">
    <property type="entry name" value="PPM_2"/>
    <property type="match status" value="1"/>
</dbReference>
<keyword evidence="5" id="KW-1185">Reference proteome</keyword>
<comment type="similarity">
    <text evidence="1 2">Belongs to the PP2C family.</text>
</comment>
<dbReference type="EMBL" id="QMKO01003622">
    <property type="protein sequence ID" value="RTG81081.1"/>
    <property type="molecule type" value="Genomic_DNA"/>
</dbReference>
<keyword evidence="2" id="KW-0464">Manganese</keyword>
<dbReference type="GO" id="GO:0004722">
    <property type="term" value="F:protein serine/threonine phosphatase activity"/>
    <property type="evidence" value="ECO:0007669"/>
    <property type="project" value="UniProtKB-EC"/>
</dbReference>
<keyword evidence="2" id="KW-0904">Protein phosphatase</keyword>
<keyword evidence="2" id="KW-0378">Hydrolase</keyword>
<evidence type="ECO:0000259" key="3">
    <source>
        <dbReference type="PROSITE" id="PS51746"/>
    </source>
</evidence>
<comment type="catalytic activity">
    <reaction evidence="2">
        <text>O-phospho-L-seryl-[protein] + H2O = L-seryl-[protein] + phosphate</text>
        <dbReference type="Rhea" id="RHEA:20629"/>
        <dbReference type="Rhea" id="RHEA-COMP:9863"/>
        <dbReference type="Rhea" id="RHEA-COMP:11604"/>
        <dbReference type="ChEBI" id="CHEBI:15377"/>
        <dbReference type="ChEBI" id="CHEBI:29999"/>
        <dbReference type="ChEBI" id="CHEBI:43474"/>
        <dbReference type="ChEBI" id="CHEBI:83421"/>
        <dbReference type="EC" id="3.1.3.16"/>
    </reaction>
</comment>
<proteinExistence type="inferred from homology"/>
<accession>A0A430Q011</accession>
<keyword evidence="2" id="KW-0479">Metal-binding</keyword>
<gene>
    <name evidence="4" type="ORF">DC041_0004335</name>
</gene>
<comment type="caution">
    <text evidence="4">The sequence shown here is derived from an EMBL/GenBank/DDBJ whole genome shotgun (WGS) entry which is preliminary data.</text>
</comment>
<evidence type="ECO:0000256" key="1">
    <source>
        <dbReference type="ARBA" id="ARBA00006702"/>
    </source>
</evidence>
<comment type="catalytic activity">
    <reaction evidence="2">
        <text>O-phospho-L-threonyl-[protein] + H2O = L-threonyl-[protein] + phosphate</text>
        <dbReference type="Rhea" id="RHEA:47004"/>
        <dbReference type="Rhea" id="RHEA-COMP:11060"/>
        <dbReference type="Rhea" id="RHEA-COMP:11605"/>
        <dbReference type="ChEBI" id="CHEBI:15377"/>
        <dbReference type="ChEBI" id="CHEBI:30013"/>
        <dbReference type="ChEBI" id="CHEBI:43474"/>
        <dbReference type="ChEBI" id="CHEBI:61977"/>
        <dbReference type="EC" id="3.1.3.16"/>
    </reaction>
</comment>
<dbReference type="Proteomes" id="UP000290809">
    <property type="component" value="Unassembled WGS sequence"/>
</dbReference>
<evidence type="ECO:0000313" key="4">
    <source>
        <dbReference type="EMBL" id="RTG81081.1"/>
    </source>
</evidence>
<sequence length="420" mass="47220">MIQSSQFYGYTVMSSLMSQIRSLFRPVSKVRGSNNNSEVFLRRVRLCLLTAVAGYDNKHTKYSTRISPKWVYGDDACFLSVTDSSYVLGNIFRILTIKLFYQSTLSFLFHTKCYVLCLLGVADGVGGWRSYGVDPGRFSRAVMKNCERVVNSGRFIPDKLEVLIAQCYEDVLNSKELILGSATLCIVSLQRNEHRVYGASLGDSGYLVIREGHVIQRSVHQKHSFNTPFQLSCPPTLRSRRFHCDLPNQAAQTSVEVKPGDVIIVGTDGLFDNLTESMILQEIKTIEVSCVYLFGKIYQLHLKINEKFGLHISSATLCIVSLQRNEHRVYGASLGDSGYLVIREGHVIQRSVHQKHSFNTPFQLSCPPTLRSRRFHCDLPNQAAQTSVEVKPGDVIIVGTDGLFDNLTESMILQEIKTIE</sequence>
<dbReference type="InterPro" id="IPR001932">
    <property type="entry name" value="PPM-type_phosphatase-like_dom"/>
</dbReference>
<dbReference type="InterPro" id="IPR036457">
    <property type="entry name" value="PPM-type-like_dom_sf"/>
</dbReference>
<evidence type="ECO:0000256" key="2">
    <source>
        <dbReference type="RuleBase" id="RU366020"/>
    </source>
</evidence>
<dbReference type="GO" id="GO:0005739">
    <property type="term" value="C:mitochondrion"/>
    <property type="evidence" value="ECO:0007669"/>
    <property type="project" value="TreeGrafter"/>
</dbReference>
<dbReference type="STRING" id="6184.A0A430Q011"/>
<reference evidence="4 5" key="1">
    <citation type="journal article" date="2019" name="PLoS Pathog.">
        <title>Genome sequence of the bovine parasite Schistosoma bovis Tanzania.</title>
        <authorList>
            <person name="Oey H."/>
            <person name="Zakrzewski M."/>
            <person name="Gobert G."/>
            <person name="Gravermann K."/>
            <person name="Stoye J."/>
            <person name="Jones M."/>
            <person name="Mcmanus D."/>
            <person name="Krause L."/>
        </authorList>
    </citation>
    <scope>NUCLEOTIDE SEQUENCE [LARGE SCALE GENOMIC DNA]</scope>
    <source>
        <strain evidence="4 5">TAN1997</strain>
    </source>
</reference>
<name>A0A430Q011_SCHBO</name>
<protein>
    <recommendedName>
        <fullName evidence="2">Protein phosphatase</fullName>
        <ecNumber evidence="2">3.1.3.16</ecNumber>
    </recommendedName>
</protein>
<dbReference type="Gene3D" id="3.60.40.10">
    <property type="entry name" value="PPM-type phosphatase domain"/>
    <property type="match status" value="2"/>
</dbReference>
<dbReference type="PANTHER" id="PTHR12320:SF1">
    <property type="entry name" value="PROTEIN PHOSPHATASE PTC7 HOMOLOG"/>
    <property type="match status" value="1"/>
</dbReference>
<comment type="cofactor">
    <cofactor evidence="2">
        <name>Mg(2+)</name>
        <dbReference type="ChEBI" id="CHEBI:18420"/>
    </cofactor>
</comment>
<dbReference type="GO" id="GO:0046872">
    <property type="term" value="F:metal ion binding"/>
    <property type="evidence" value="ECO:0007669"/>
    <property type="project" value="UniProtKB-UniRule"/>
</dbReference>
<feature type="non-terminal residue" evidence="4">
    <location>
        <position position="420"/>
    </location>
</feature>
<dbReference type="EC" id="3.1.3.16" evidence="2"/>
<comment type="cofactor">
    <cofactor evidence="2">
        <name>Mn(2+)</name>
        <dbReference type="ChEBI" id="CHEBI:29035"/>
    </cofactor>
</comment>
<keyword evidence="2" id="KW-0460">Magnesium</keyword>
<dbReference type="InterPro" id="IPR039123">
    <property type="entry name" value="PPTC7"/>
</dbReference>
<feature type="domain" description="PPM-type phosphatase" evidence="3">
    <location>
        <begin position="106"/>
        <end position="322"/>
    </location>
</feature>
<evidence type="ECO:0000313" key="5">
    <source>
        <dbReference type="Proteomes" id="UP000290809"/>
    </source>
</evidence>
<dbReference type="SUPFAM" id="SSF81606">
    <property type="entry name" value="PP2C-like"/>
    <property type="match status" value="2"/>
</dbReference>
<dbReference type="AlphaFoldDB" id="A0A430Q011"/>
<organism evidence="4 5">
    <name type="scientific">Schistosoma bovis</name>
    <name type="common">Blood fluke</name>
    <dbReference type="NCBI Taxonomy" id="6184"/>
    <lineage>
        <taxon>Eukaryota</taxon>
        <taxon>Metazoa</taxon>
        <taxon>Spiralia</taxon>
        <taxon>Lophotrochozoa</taxon>
        <taxon>Platyhelminthes</taxon>
        <taxon>Trematoda</taxon>
        <taxon>Digenea</taxon>
        <taxon>Strigeidida</taxon>
        <taxon>Schistosomatoidea</taxon>
        <taxon>Schistosomatidae</taxon>
        <taxon>Schistosoma</taxon>
    </lineage>
</organism>
<dbReference type="PANTHER" id="PTHR12320">
    <property type="entry name" value="PROTEIN PHOSPHATASE 2C"/>
    <property type="match status" value="1"/>
</dbReference>